<evidence type="ECO:0000259" key="1">
    <source>
        <dbReference type="PROSITE" id="PS51186"/>
    </source>
</evidence>
<evidence type="ECO:0000313" key="3">
    <source>
        <dbReference type="Proteomes" id="UP000177349"/>
    </source>
</evidence>
<dbReference type="InterPro" id="IPR000182">
    <property type="entry name" value="GNAT_dom"/>
</dbReference>
<proteinExistence type="predicted"/>
<dbReference type="PANTHER" id="PTHR43792">
    <property type="entry name" value="GNAT FAMILY, PUTATIVE (AFU_ORTHOLOGUE AFUA_3G00765)-RELATED-RELATED"/>
    <property type="match status" value="1"/>
</dbReference>
<dbReference type="Gene3D" id="3.40.630.30">
    <property type="match status" value="1"/>
</dbReference>
<dbReference type="InterPro" id="IPR051531">
    <property type="entry name" value="N-acetyltransferase"/>
</dbReference>
<dbReference type="PANTHER" id="PTHR43792:SF1">
    <property type="entry name" value="N-ACETYLTRANSFERASE DOMAIN-CONTAINING PROTEIN"/>
    <property type="match status" value="1"/>
</dbReference>
<feature type="domain" description="N-acetyltransferase" evidence="1">
    <location>
        <begin position="8"/>
        <end position="167"/>
    </location>
</feature>
<evidence type="ECO:0000313" key="2">
    <source>
        <dbReference type="EMBL" id="OGY91583.1"/>
    </source>
</evidence>
<organism evidence="2 3">
    <name type="scientific">Candidatus Komeilibacteria bacterium RIFCSPLOWO2_01_FULL_53_11</name>
    <dbReference type="NCBI Taxonomy" id="1798552"/>
    <lineage>
        <taxon>Bacteria</taxon>
        <taxon>Candidatus Komeiliibacteriota</taxon>
    </lineage>
</organism>
<dbReference type="Proteomes" id="UP000177349">
    <property type="component" value="Unassembled WGS sequence"/>
</dbReference>
<dbReference type="PROSITE" id="PS51186">
    <property type="entry name" value="GNAT"/>
    <property type="match status" value="1"/>
</dbReference>
<comment type="caution">
    <text evidence="2">The sequence shown here is derived from an EMBL/GenBank/DDBJ whole genome shotgun (WGS) entry which is preliminary data.</text>
</comment>
<dbReference type="GO" id="GO:0016747">
    <property type="term" value="F:acyltransferase activity, transferring groups other than amino-acyl groups"/>
    <property type="evidence" value="ECO:0007669"/>
    <property type="project" value="InterPro"/>
</dbReference>
<accession>A0A1G2BR07</accession>
<dbReference type="InterPro" id="IPR016181">
    <property type="entry name" value="Acyl_CoA_acyltransferase"/>
</dbReference>
<dbReference type="SUPFAM" id="SSF55729">
    <property type="entry name" value="Acyl-CoA N-acyltransferases (Nat)"/>
    <property type="match status" value="1"/>
</dbReference>
<dbReference type="Pfam" id="PF13302">
    <property type="entry name" value="Acetyltransf_3"/>
    <property type="match status" value="1"/>
</dbReference>
<dbReference type="EMBL" id="MHKN01000038">
    <property type="protein sequence ID" value="OGY91583.1"/>
    <property type="molecule type" value="Genomic_DNA"/>
</dbReference>
<dbReference type="AlphaFoldDB" id="A0A1G2BR07"/>
<reference evidence="2 3" key="1">
    <citation type="journal article" date="2016" name="Nat. Commun.">
        <title>Thousands of microbial genomes shed light on interconnected biogeochemical processes in an aquifer system.</title>
        <authorList>
            <person name="Anantharaman K."/>
            <person name="Brown C.T."/>
            <person name="Hug L.A."/>
            <person name="Sharon I."/>
            <person name="Castelle C.J."/>
            <person name="Probst A.J."/>
            <person name="Thomas B.C."/>
            <person name="Singh A."/>
            <person name="Wilkins M.J."/>
            <person name="Karaoz U."/>
            <person name="Brodie E.L."/>
            <person name="Williams K.H."/>
            <person name="Hubbard S.S."/>
            <person name="Banfield J.F."/>
        </authorList>
    </citation>
    <scope>NUCLEOTIDE SEQUENCE [LARGE SCALE GENOMIC DNA]</scope>
</reference>
<name>A0A1G2BR07_9BACT</name>
<sequence>MTIETERLLLKSISPEYIDDIFSNFTEEITVHMFPQPTGKREDTEAFVKKSMKENEEGTNLQMVVLKKDTGEFLGNAGLHDITKKDPELGIWIKKEAHGNRYGREAIEALVKWARENLTYDYLKYPVVKENIASRKIPEALGAKVAREFIGKNARGEPMDEVEYHIV</sequence>
<protein>
    <recommendedName>
        <fullName evidence="1">N-acetyltransferase domain-containing protein</fullName>
    </recommendedName>
</protein>
<gene>
    <name evidence="2" type="ORF">A3B31_00220</name>
</gene>